<dbReference type="PANTHER" id="PTHR31900:SF32">
    <property type="entry name" value="F-BOX_RNI_FBD-LIKE DOMAIN PROTEIN"/>
    <property type="match status" value="1"/>
</dbReference>
<comment type="caution">
    <text evidence="3">The sequence shown here is derived from an EMBL/GenBank/DDBJ whole genome shotgun (WGS) entry which is preliminary data.</text>
</comment>
<name>A0A830C0Z5_9LAMI</name>
<reference evidence="3" key="1">
    <citation type="submission" date="2020-07" db="EMBL/GenBank/DDBJ databases">
        <title>Ethylene signaling mediates host invasion by parasitic plants.</title>
        <authorList>
            <person name="Yoshida S."/>
        </authorList>
    </citation>
    <scope>NUCLEOTIDE SEQUENCE</scope>
    <source>
        <strain evidence="3">Okayama</strain>
    </source>
</reference>
<organism evidence="3 4">
    <name type="scientific">Phtheirospermum japonicum</name>
    <dbReference type="NCBI Taxonomy" id="374723"/>
    <lineage>
        <taxon>Eukaryota</taxon>
        <taxon>Viridiplantae</taxon>
        <taxon>Streptophyta</taxon>
        <taxon>Embryophyta</taxon>
        <taxon>Tracheophyta</taxon>
        <taxon>Spermatophyta</taxon>
        <taxon>Magnoliopsida</taxon>
        <taxon>eudicotyledons</taxon>
        <taxon>Gunneridae</taxon>
        <taxon>Pentapetalae</taxon>
        <taxon>asterids</taxon>
        <taxon>lamiids</taxon>
        <taxon>Lamiales</taxon>
        <taxon>Orobanchaceae</taxon>
        <taxon>Orobanchaceae incertae sedis</taxon>
        <taxon>Phtheirospermum</taxon>
    </lineage>
</organism>
<dbReference type="InterPro" id="IPR036047">
    <property type="entry name" value="F-box-like_dom_sf"/>
</dbReference>
<dbReference type="EMBL" id="BMAC01000201">
    <property type="protein sequence ID" value="GFP89763.1"/>
    <property type="molecule type" value="Genomic_DNA"/>
</dbReference>
<dbReference type="AlphaFoldDB" id="A0A830C0Z5"/>
<dbReference type="InterPro" id="IPR032675">
    <property type="entry name" value="LRR_dom_sf"/>
</dbReference>
<evidence type="ECO:0000313" key="3">
    <source>
        <dbReference type="EMBL" id="GFP89763.1"/>
    </source>
</evidence>
<dbReference type="InterPro" id="IPR053781">
    <property type="entry name" value="F-box_AtFBL13-like"/>
</dbReference>
<dbReference type="SUPFAM" id="SSF81383">
    <property type="entry name" value="F-box domain"/>
    <property type="match status" value="1"/>
</dbReference>
<dbReference type="PROSITE" id="PS50181">
    <property type="entry name" value="FBOX"/>
    <property type="match status" value="1"/>
</dbReference>
<dbReference type="Pfam" id="PF00646">
    <property type="entry name" value="F-box"/>
    <property type="match status" value="1"/>
</dbReference>
<sequence>MKIGSHPNEVQEWCNFGALASVYTIAPSFPEISKLSKWIREAVHETWANNPHLARGDVLELYFISAAPEPAKKGFNEVFHFIKLRRPDGNTLRYIKVASPEDAPVIVGAISEDDASTIRAWGLWVCLTEMDKVKYPFKTKRTFLLNSMTGATTSFAETLFETKRRVLWENRIPVSKDTFRKFCNMAHVGQWIDRICQSCPEQKEPEFEKGFRPKLDRQESTTGKDKRPTGFKKARGPRTMGGDFSAGGVATHLTRDRLGQKEEEGKISKLPDDILHQILSLVDIKQAVQTSVLSKRWRRLCYSLPNLNFDFGLLLTKSSMDYMILAWRGDHPDFMSHFTRFVIQFLSQRDPTSTIHKFCLATGNETTDSTFVEKCIEYAIDHGLRHLDLDARCRPTPFRFPDRLFASETLQVLKVKQYTNNSIVVPKPFIMPNLKTLYLDTFEFGDDISDIYSFSTEPFSGFPSLEELTMFNCQVSGLIIRSAKLRSLEISTRYRKGEMKIEEVSTPRLISFRYQGEVSLVCLKMDLPCLEDVYFDYYPNRFVNKMPANLVRMLQQLGNAKFVTSTFQTIEVLASEPRLLKESPSPFPYMKCLKLIRKQRHFHYSIMETVPQTVMNYLTKGCANGDSLVVKFLYT</sequence>
<keyword evidence="4" id="KW-1185">Reference proteome</keyword>
<dbReference type="SUPFAM" id="SSF52058">
    <property type="entry name" value="L domain-like"/>
    <property type="match status" value="1"/>
</dbReference>
<feature type="domain" description="F-box" evidence="2">
    <location>
        <begin position="264"/>
        <end position="300"/>
    </location>
</feature>
<accession>A0A830C0Z5</accession>
<dbReference type="InterPro" id="IPR001810">
    <property type="entry name" value="F-box_dom"/>
</dbReference>
<gene>
    <name evidence="3" type="ORF">PHJA_001120100</name>
</gene>
<dbReference type="CDD" id="cd22160">
    <property type="entry name" value="F-box_AtFBL13-like"/>
    <property type="match status" value="1"/>
</dbReference>
<feature type="region of interest" description="Disordered" evidence="1">
    <location>
        <begin position="207"/>
        <end position="238"/>
    </location>
</feature>
<proteinExistence type="predicted"/>
<evidence type="ECO:0000256" key="1">
    <source>
        <dbReference type="SAM" id="MobiDB-lite"/>
    </source>
</evidence>
<dbReference type="Gene3D" id="3.80.10.10">
    <property type="entry name" value="Ribonuclease Inhibitor"/>
    <property type="match status" value="1"/>
</dbReference>
<dbReference type="OrthoDB" id="1848700at2759"/>
<dbReference type="SMART" id="SM00256">
    <property type="entry name" value="FBOX"/>
    <property type="match status" value="1"/>
</dbReference>
<dbReference type="PANTHER" id="PTHR31900">
    <property type="entry name" value="F-BOX/RNI SUPERFAMILY PROTEIN-RELATED"/>
    <property type="match status" value="1"/>
</dbReference>
<dbReference type="Gene3D" id="1.20.1280.50">
    <property type="match status" value="1"/>
</dbReference>
<feature type="compositionally biased region" description="Basic and acidic residues" evidence="1">
    <location>
        <begin position="207"/>
        <end position="228"/>
    </location>
</feature>
<evidence type="ECO:0000259" key="2">
    <source>
        <dbReference type="PROSITE" id="PS50181"/>
    </source>
</evidence>
<dbReference type="Proteomes" id="UP000653305">
    <property type="component" value="Unassembled WGS sequence"/>
</dbReference>
<evidence type="ECO:0000313" key="4">
    <source>
        <dbReference type="Proteomes" id="UP000653305"/>
    </source>
</evidence>
<protein>
    <submittedName>
        <fullName evidence="3">Putative F-box/LRR-repeat protein at3g44810</fullName>
    </submittedName>
</protein>
<dbReference type="InterPro" id="IPR050232">
    <property type="entry name" value="FBL13/AtMIF1-like"/>
</dbReference>